<evidence type="ECO:0000256" key="1">
    <source>
        <dbReference type="SAM" id="Coils"/>
    </source>
</evidence>
<dbReference type="InterPro" id="IPR029602">
    <property type="entry name" value="IFT74"/>
</dbReference>
<proteinExistence type="predicted"/>
<dbReference type="PANTHER" id="PTHR31432:SF0">
    <property type="entry name" value="INTRAFLAGELLAR TRANSPORT PROTEIN 74 HOMOLOG"/>
    <property type="match status" value="1"/>
</dbReference>
<dbReference type="GO" id="GO:0035735">
    <property type="term" value="P:intraciliary transport involved in cilium assembly"/>
    <property type="evidence" value="ECO:0007669"/>
    <property type="project" value="TreeGrafter"/>
</dbReference>
<dbReference type="GO" id="GO:0030992">
    <property type="term" value="C:intraciliary transport particle B"/>
    <property type="evidence" value="ECO:0007669"/>
    <property type="project" value="InterPro"/>
</dbReference>
<accession>A0A507DVC5</accession>
<organism evidence="3 4">
    <name type="scientific">Powellomyces hirtus</name>
    <dbReference type="NCBI Taxonomy" id="109895"/>
    <lineage>
        <taxon>Eukaryota</taxon>
        <taxon>Fungi</taxon>
        <taxon>Fungi incertae sedis</taxon>
        <taxon>Chytridiomycota</taxon>
        <taxon>Chytridiomycota incertae sedis</taxon>
        <taxon>Chytridiomycetes</taxon>
        <taxon>Spizellomycetales</taxon>
        <taxon>Powellomycetaceae</taxon>
        <taxon>Powellomyces</taxon>
    </lineage>
</organism>
<reference evidence="3 4" key="1">
    <citation type="journal article" date="2019" name="Sci. Rep.">
        <title>Comparative genomics of chytrid fungi reveal insights into the obligate biotrophic and pathogenic lifestyle of Synchytrium endobioticum.</title>
        <authorList>
            <person name="van de Vossenberg B.T.L.H."/>
            <person name="Warris S."/>
            <person name="Nguyen H.D.T."/>
            <person name="van Gent-Pelzer M.P.E."/>
            <person name="Joly D.L."/>
            <person name="van de Geest H.C."/>
            <person name="Bonants P.J.M."/>
            <person name="Smith D.S."/>
            <person name="Levesque C.A."/>
            <person name="van der Lee T.A.J."/>
        </authorList>
    </citation>
    <scope>NUCLEOTIDE SEQUENCE [LARGE SCALE GENOMIC DNA]</scope>
    <source>
        <strain evidence="3 4">CBS 809.83</strain>
    </source>
</reference>
<feature type="region of interest" description="Disordered" evidence="2">
    <location>
        <begin position="1"/>
        <end position="52"/>
    </location>
</feature>
<dbReference type="Proteomes" id="UP000318582">
    <property type="component" value="Unassembled WGS sequence"/>
</dbReference>
<feature type="coiled-coil region" evidence="1">
    <location>
        <begin position="89"/>
        <end position="140"/>
    </location>
</feature>
<evidence type="ECO:0000313" key="3">
    <source>
        <dbReference type="EMBL" id="TPX54840.1"/>
    </source>
</evidence>
<feature type="compositionally biased region" description="Low complexity" evidence="2">
    <location>
        <begin position="13"/>
        <end position="24"/>
    </location>
</feature>
<sequence>MYGRPPTGSLANRPSSRAGAASSWGRGGGAAPPTGTRAGPPGTGRPNTTMRGGFGYQVVDRPMTQQGLGGMRTGAQGPGRMIQDITYFQSELRQKITLLTSEINKLNNEYETISKENTNYTSFEKRADGLAEELRELQGRLGDFNTLVDKLHTDTDLEDIERHYNQIKAKNERDSIALDDVFQERQQREAAVREVELQIEQEQSRAEEQVNALDDERRAVYLRLQQENKVYAQDIAKKQAQLDSLAKQATALQQELSQEPVKLRALALGEKVTELVAKKAEMETQIKALESESGPQEKARLLQQVKEANQETSGMERKIGELQEQTQKLKEQLSGLDIELDSNQAEKNAKYEELLKRDKDMQSFLDSFEKRKTASEERNTAIEQKIVEMLERVRTLAKPEQLPSPEVFQDLQGDLKFKEKEMRTSETTMEALIQERDRRLSDLEKVNQLEAKMTAELTHLRQKMAKLRQDLDKVSDIETVKREVEETKERDEKERAQLLTVRDTLRYQVQQNLSAKHDAKKASLHENETAAQLGTLEQRLRHIEGTNFHLKEYISTKNAESDYRGVAKQVTALMDEVNQQIIKMKSVPPAR</sequence>
<dbReference type="PANTHER" id="PTHR31432">
    <property type="entry name" value="INTRAFLAGELLAR TRANSPORT PROTEIN 74 HOMOLOG"/>
    <property type="match status" value="1"/>
</dbReference>
<keyword evidence="4" id="KW-1185">Reference proteome</keyword>
<evidence type="ECO:0000256" key="2">
    <source>
        <dbReference type="SAM" id="MobiDB-lite"/>
    </source>
</evidence>
<dbReference type="EMBL" id="QEAQ01000135">
    <property type="protein sequence ID" value="TPX54840.1"/>
    <property type="molecule type" value="Genomic_DNA"/>
</dbReference>
<dbReference type="GO" id="GO:0005929">
    <property type="term" value="C:cilium"/>
    <property type="evidence" value="ECO:0007669"/>
    <property type="project" value="TreeGrafter"/>
</dbReference>
<keyword evidence="1" id="KW-0175">Coiled coil</keyword>
<dbReference type="AlphaFoldDB" id="A0A507DVC5"/>
<feature type="coiled-coil region" evidence="1">
    <location>
        <begin position="415"/>
        <end position="501"/>
    </location>
</feature>
<protein>
    <submittedName>
        <fullName evidence="3">Uncharacterized protein</fullName>
    </submittedName>
</protein>
<dbReference type="STRING" id="109895.A0A507DVC5"/>
<feature type="coiled-coil region" evidence="1">
    <location>
        <begin position="185"/>
        <end position="385"/>
    </location>
</feature>
<gene>
    <name evidence="3" type="ORF">PhCBS80983_g05707</name>
</gene>
<evidence type="ECO:0000313" key="4">
    <source>
        <dbReference type="Proteomes" id="UP000318582"/>
    </source>
</evidence>
<comment type="caution">
    <text evidence="3">The sequence shown here is derived from an EMBL/GenBank/DDBJ whole genome shotgun (WGS) entry which is preliminary data.</text>
</comment>
<name>A0A507DVC5_9FUNG</name>
<feature type="compositionally biased region" description="Low complexity" evidence="2">
    <location>
        <begin position="31"/>
        <end position="51"/>
    </location>
</feature>
<dbReference type="GO" id="GO:0048487">
    <property type="term" value="F:beta-tubulin binding"/>
    <property type="evidence" value="ECO:0007669"/>
    <property type="project" value="InterPro"/>
</dbReference>